<evidence type="ECO:0000256" key="3">
    <source>
        <dbReference type="ARBA" id="ARBA00022664"/>
    </source>
</evidence>
<keyword evidence="6" id="KW-0175">Coiled coil</keyword>
<dbReference type="GO" id="GO:0046540">
    <property type="term" value="C:U4/U6 x U5 tri-snRNP complex"/>
    <property type="evidence" value="ECO:0007669"/>
    <property type="project" value="InterPro"/>
</dbReference>
<evidence type="ECO:0008006" key="10">
    <source>
        <dbReference type="Google" id="ProtNLM"/>
    </source>
</evidence>
<accession>A0A9P6NQG0</accession>
<dbReference type="GO" id="GO:0045292">
    <property type="term" value="P:mRNA cis splicing, via spliceosome"/>
    <property type="evidence" value="ECO:0007669"/>
    <property type="project" value="TreeGrafter"/>
</dbReference>
<dbReference type="Pfam" id="PF19252">
    <property type="entry name" value="HIND"/>
    <property type="match status" value="1"/>
</dbReference>
<feature type="compositionally biased region" description="Basic and acidic residues" evidence="7">
    <location>
        <begin position="812"/>
        <end position="826"/>
    </location>
</feature>
<dbReference type="PANTHER" id="PTHR14152:SF5">
    <property type="entry name" value="U4_U6.U5 TRI-SNRNP-ASSOCIATED PROTEIN 1"/>
    <property type="match status" value="1"/>
</dbReference>
<evidence type="ECO:0000256" key="2">
    <source>
        <dbReference type="ARBA" id="ARBA00006076"/>
    </source>
</evidence>
<feature type="region of interest" description="Disordered" evidence="7">
    <location>
        <begin position="25"/>
        <end position="61"/>
    </location>
</feature>
<evidence type="ECO:0000256" key="4">
    <source>
        <dbReference type="ARBA" id="ARBA00023187"/>
    </source>
</evidence>
<dbReference type="OrthoDB" id="5583at2759"/>
<evidence type="ECO:0000313" key="8">
    <source>
        <dbReference type="EMBL" id="KAG0147665.1"/>
    </source>
</evidence>
<reference evidence="8" key="1">
    <citation type="submission" date="2013-11" db="EMBL/GenBank/DDBJ databases">
        <title>Genome sequence of the fusiform rust pathogen reveals effectors for host alternation and coevolution with pine.</title>
        <authorList>
            <consortium name="DOE Joint Genome Institute"/>
            <person name="Smith K."/>
            <person name="Pendleton A."/>
            <person name="Kubisiak T."/>
            <person name="Anderson C."/>
            <person name="Salamov A."/>
            <person name="Aerts A."/>
            <person name="Riley R."/>
            <person name="Clum A."/>
            <person name="Lindquist E."/>
            <person name="Ence D."/>
            <person name="Campbell M."/>
            <person name="Kronenberg Z."/>
            <person name="Feau N."/>
            <person name="Dhillon B."/>
            <person name="Hamelin R."/>
            <person name="Burleigh J."/>
            <person name="Smith J."/>
            <person name="Yandell M."/>
            <person name="Nelson C."/>
            <person name="Grigoriev I."/>
            <person name="Davis J."/>
        </authorList>
    </citation>
    <scope>NUCLEOTIDE SEQUENCE</scope>
    <source>
        <strain evidence="8">G11</strain>
    </source>
</reference>
<evidence type="ECO:0000313" key="9">
    <source>
        <dbReference type="Proteomes" id="UP000886653"/>
    </source>
</evidence>
<dbReference type="EMBL" id="MU167245">
    <property type="protein sequence ID" value="KAG0147665.1"/>
    <property type="molecule type" value="Genomic_DNA"/>
</dbReference>
<dbReference type="Proteomes" id="UP000886653">
    <property type="component" value="Unassembled WGS sequence"/>
</dbReference>
<dbReference type="Pfam" id="PF03343">
    <property type="entry name" value="SART-1"/>
    <property type="match status" value="1"/>
</dbReference>
<feature type="region of interest" description="Disordered" evidence="7">
    <location>
        <begin position="553"/>
        <end position="580"/>
    </location>
</feature>
<sequence>MSQVKESLSIEETNKIRISLGLKPLPVPGDATTVPESELTSEARAELNYSRRRAEESEAKKAGEVQERVIKAKNKRELSARLAGRGLADLAADTDDLKTWVKRQKKQSKKLAVEAEKKEREIAEQEAATYGEGDLEGLKVAHELEDFTQGDEVVLTLKDNRILDAEDDELENVNMTEDTRTKEALELKRKGALAGQYTGYDDDEFLNPGQATEVLSKYNEDIDGKKEKTFRLGAGLGAYQSTVAEGSGAADSGNRHSKQQTAELLKTGLMSLDYTKTIGSDYIQEGDPGFKKPRKSKKKKDKSSRKPTAVLEPDELKPAPDQMDVDPAPDQPANTTTALEEIMIDDEEIQAAMSRMRREAGKLRNKRKKKNDESGPMENVQVDADNDLVLPAPVADDDDDNPDVIVIDDTSEFIRTVSLQQERAAAAKKTEDYMTSSRPKSLAHVKDEVDSEMAESEVDEEEERQKMERLMAGDEVKKPDGRSESEVPEQDTAVYGATGSEKYVRGGMASTLSLLKAQGLIKPLTNEEREKERLYKEKTLWLIEQRRRDALREMEKERTKKMGDAKDQATREYENRMRESLNARESMEAYRNYKPDVEIKYNDEFGRELTQKEAWKALSHKFHGKGSGKAKTEKRIKKIEEEKKLAAMASGDTPTGTNEAFRKRQEKLGSATMILSVGNKGSAPHQEEFLSSLTKSTASGSKKSKSETKAKALGDNTFNRTRGQHHIISAAPDLMNGLGSQSNSGFGSALDGFQTPSGLMAPRKAGFKPIATQKPLLSQALDPHQKSSSGSSVNQTKAKISIGLSGNSGSSREGKRKAEDGPDESHKSKRTG</sequence>
<evidence type="ECO:0000256" key="6">
    <source>
        <dbReference type="SAM" id="Coils"/>
    </source>
</evidence>
<feature type="compositionally biased region" description="Low complexity" evidence="7">
    <location>
        <begin position="690"/>
        <end position="701"/>
    </location>
</feature>
<keyword evidence="3" id="KW-0507">mRNA processing</keyword>
<feature type="compositionally biased region" description="Polar residues" evidence="7">
    <location>
        <begin position="786"/>
        <end position="798"/>
    </location>
</feature>
<protein>
    <recommendedName>
        <fullName evidence="10">SART-1 protein</fullName>
    </recommendedName>
</protein>
<keyword evidence="4" id="KW-0508">mRNA splicing</keyword>
<comment type="subcellular location">
    <subcellularLocation>
        <location evidence="1">Nucleus</location>
    </subcellularLocation>
</comment>
<feature type="compositionally biased region" description="Basic residues" evidence="7">
    <location>
        <begin position="291"/>
        <end position="305"/>
    </location>
</feature>
<feature type="region of interest" description="Disordered" evidence="7">
    <location>
        <begin position="678"/>
        <end position="832"/>
    </location>
</feature>
<feature type="compositionally biased region" description="Low complexity" evidence="7">
    <location>
        <begin position="800"/>
        <end position="811"/>
    </location>
</feature>
<name>A0A9P6NQG0_9BASI</name>
<keyword evidence="5" id="KW-0539">Nucleus</keyword>
<dbReference type="InterPro" id="IPR045347">
    <property type="entry name" value="HIND"/>
</dbReference>
<dbReference type="GO" id="GO:0000481">
    <property type="term" value="P:maturation of 5S rRNA"/>
    <property type="evidence" value="ECO:0007669"/>
    <property type="project" value="TreeGrafter"/>
</dbReference>
<gene>
    <name evidence="8" type="ORF">CROQUDRAFT_655874</name>
</gene>
<dbReference type="AlphaFoldDB" id="A0A9P6NQG0"/>
<dbReference type="PANTHER" id="PTHR14152">
    <property type="entry name" value="SQUAMOUS CELL CARCINOMA ANTIGEN RECOGNISED BY CYTOTOXIC T LYMPHOCYTES"/>
    <property type="match status" value="1"/>
</dbReference>
<organism evidence="8 9">
    <name type="scientific">Cronartium quercuum f. sp. fusiforme G11</name>
    <dbReference type="NCBI Taxonomy" id="708437"/>
    <lineage>
        <taxon>Eukaryota</taxon>
        <taxon>Fungi</taxon>
        <taxon>Dikarya</taxon>
        <taxon>Basidiomycota</taxon>
        <taxon>Pucciniomycotina</taxon>
        <taxon>Pucciniomycetes</taxon>
        <taxon>Pucciniales</taxon>
        <taxon>Coleosporiaceae</taxon>
        <taxon>Cronartium</taxon>
    </lineage>
</organism>
<evidence type="ECO:0000256" key="1">
    <source>
        <dbReference type="ARBA" id="ARBA00004123"/>
    </source>
</evidence>
<feature type="region of interest" description="Disordered" evidence="7">
    <location>
        <begin position="280"/>
        <end position="404"/>
    </location>
</feature>
<comment type="similarity">
    <text evidence="2">Belongs to the SNU66/SART1 family.</text>
</comment>
<keyword evidence="9" id="KW-1185">Reference proteome</keyword>
<dbReference type="InterPro" id="IPR005011">
    <property type="entry name" value="SNU66/SART1"/>
</dbReference>
<feature type="compositionally biased region" description="Basic and acidic residues" evidence="7">
    <location>
        <begin position="463"/>
        <end position="485"/>
    </location>
</feature>
<feature type="region of interest" description="Disordered" evidence="7">
    <location>
        <begin position="427"/>
        <end position="494"/>
    </location>
</feature>
<evidence type="ECO:0000256" key="5">
    <source>
        <dbReference type="ARBA" id="ARBA00023242"/>
    </source>
</evidence>
<feature type="compositionally biased region" description="Acidic residues" evidence="7">
    <location>
        <begin position="449"/>
        <end position="462"/>
    </location>
</feature>
<proteinExistence type="inferred from homology"/>
<comment type="caution">
    <text evidence="8">The sequence shown here is derived from an EMBL/GenBank/DDBJ whole genome shotgun (WGS) entry which is preliminary data.</text>
</comment>
<feature type="coiled-coil region" evidence="6">
    <location>
        <begin position="101"/>
        <end position="128"/>
    </location>
</feature>
<evidence type="ECO:0000256" key="7">
    <source>
        <dbReference type="SAM" id="MobiDB-lite"/>
    </source>
</evidence>
<feature type="compositionally biased region" description="Basic and acidic residues" evidence="7">
    <location>
        <begin position="52"/>
        <end position="61"/>
    </location>
</feature>